<dbReference type="SMART" id="SM00364">
    <property type="entry name" value="LRR_BAC"/>
    <property type="match status" value="7"/>
</dbReference>
<evidence type="ECO:0000256" key="1">
    <source>
        <dbReference type="ARBA" id="ARBA00022614"/>
    </source>
</evidence>
<keyword evidence="1" id="KW-0433">Leucine-rich repeat</keyword>
<feature type="non-terminal residue" evidence="7">
    <location>
        <position position="1"/>
    </location>
</feature>
<dbReference type="FunFam" id="3.80.10.10:FF:000746">
    <property type="entry name" value="Plant intracellular Ras-group-related LRR protein 2"/>
    <property type="match status" value="1"/>
</dbReference>
<comment type="similarity">
    <text evidence="4">Belongs to the SHOC2 family.</text>
</comment>
<dbReference type="OrthoDB" id="1668230at2759"/>
<sequence length="583" mass="66047">PGYETPGPRSLELSITNIIVFPRQNLHSLCICARTHTHRDTDQQSKAYGIEPQFTFFAIEFIIQLYSIMDPNPKSFPILSYVMARLPSLGPKFTTQPSHDIEQPPPSDPSSSQPHIINRMPHLLDPKILAAMKHAVSDVAQTRSVLQTLGPRPDHEMVDNARSKLADVESSLSKSLEEVVLSPRPPDVDRLLWRSHLADKERECRERAEKERAMYKTILQLDEMHEAYERLLKEAEERLEKIYDNAESGAEGVTKGVTEAEEVNEEVIGILQEASGKGIERVDLSNKRLRFLPEAFGRIVGLRLLILSNNQLEVIPDSISGLRNLEELYLSSNLLESLPDSIGLLYNLKILDVSGNKLVALPDSICQCRSLVELDVSFNRLTYLPTNIGYELVNLQRLSIHLNKIRSLPTSIGEMRSLRHLDAHFNELRGLPLAIGRLTNLEILNLSSNFSDLTELPETIGDLTNLRELDLSNNQIHALPDTFGRLDNLIKFNIDQNPIVIPPMEIVKEGVEAVKIFMAKRWLDILVEEERKSMLEVQEQTQAGWLTRSTSWLKNYASGVRESVSDYLVAEKSHRDPFLDQQL</sequence>
<feature type="region of interest" description="Disordered" evidence="6">
    <location>
        <begin position="93"/>
        <end position="115"/>
    </location>
</feature>
<dbReference type="PRINTS" id="PR00019">
    <property type="entry name" value="LEURICHRPT"/>
</dbReference>
<dbReference type="SUPFAM" id="SSF52058">
    <property type="entry name" value="L domain-like"/>
    <property type="match status" value="1"/>
</dbReference>
<evidence type="ECO:0000313" key="8">
    <source>
        <dbReference type="Proteomes" id="UP000187406"/>
    </source>
</evidence>
<keyword evidence="8" id="KW-1185">Reference proteome</keyword>
<dbReference type="AlphaFoldDB" id="A0A1Q3B9T8"/>
<name>A0A1Q3B9T8_CEPFO</name>
<evidence type="ECO:0000256" key="6">
    <source>
        <dbReference type="SAM" id="MobiDB-lite"/>
    </source>
</evidence>
<dbReference type="InterPro" id="IPR032675">
    <property type="entry name" value="LRR_dom_sf"/>
</dbReference>
<gene>
    <name evidence="7" type="ORF">CFOL_v3_08132</name>
</gene>
<dbReference type="FunFam" id="3.80.10.10:FF:000610">
    <property type="entry name" value="Plant intracellular Ras-group-related LRR protein 9"/>
    <property type="match status" value="1"/>
</dbReference>
<dbReference type="GO" id="GO:0055046">
    <property type="term" value="P:microgametogenesis"/>
    <property type="evidence" value="ECO:0007669"/>
    <property type="project" value="UniProtKB-ARBA"/>
</dbReference>
<keyword evidence="2" id="KW-0677">Repeat</keyword>
<evidence type="ECO:0000256" key="2">
    <source>
        <dbReference type="ARBA" id="ARBA00022737"/>
    </source>
</evidence>
<dbReference type="InterPro" id="IPR001611">
    <property type="entry name" value="Leu-rich_rpt"/>
</dbReference>
<dbReference type="Pfam" id="PF00560">
    <property type="entry name" value="LRR_1"/>
    <property type="match status" value="1"/>
</dbReference>
<feature type="coiled-coil region" evidence="5">
    <location>
        <begin position="218"/>
        <end position="245"/>
    </location>
</feature>
<evidence type="ECO:0000313" key="7">
    <source>
        <dbReference type="EMBL" id="GAV64614.1"/>
    </source>
</evidence>
<dbReference type="PROSITE" id="PS51450">
    <property type="entry name" value="LRR"/>
    <property type="match status" value="3"/>
</dbReference>
<dbReference type="Pfam" id="PF13855">
    <property type="entry name" value="LRR_8"/>
    <property type="match status" value="2"/>
</dbReference>
<organism evidence="7 8">
    <name type="scientific">Cephalotus follicularis</name>
    <name type="common">Albany pitcher plant</name>
    <dbReference type="NCBI Taxonomy" id="3775"/>
    <lineage>
        <taxon>Eukaryota</taxon>
        <taxon>Viridiplantae</taxon>
        <taxon>Streptophyta</taxon>
        <taxon>Embryophyta</taxon>
        <taxon>Tracheophyta</taxon>
        <taxon>Spermatophyta</taxon>
        <taxon>Magnoliopsida</taxon>
        <taxon>eudicotyledons</taxon>
        <taxon>Gunneridae</taxon>
        <taxon>Pentapetalae</taxon>
        <taxon>rosids</taxon>
        <taxon>fabids</taxon>
        <taxon>Oxalidales</taxon>
        <taxon>Cephalotaceae</taxon>
        <taxon>Cephalotus</taxon>
    </lineage>
</organism>
<dbReference type="InParanoid" id="A0A1Q3B9T8"/>
<dbReference type="PANTHER" id="PTHR48051:SF54">
    <property type="entry name" value="LEUCINE-RICH REPEAT-CONTAINING PROTEIN"/>
    <property type="match status" value="1"/>
</dbReference>
<dbReference type="SMART" id="SM00369">
    <property type="entry name" value="LRR_TYP"/>
    <property type="match status" value="7"/>
</dbReference>
<evidence type="ECO:0000256" key="4">
    <source>
        <dbReference type="ARBA" id="ARBA00023786"/>
    </source>
</evidence>
<accession>A0A1Q3B9T8</accession>
<evidence type="ECO:0000256" key="5">
    <source>
        <dbReference type="SAM" id="Coils"/>
    </source>
</evidence>
<dbReference type="Gene3D" id="3.80.10.10">
    <property type="entry name" value="Ribonuclease Inhibitor"/>
    <property type="match status" value="2"/>
</dbReference>
<dbReference type="Proteomes" id="UP000187406">
    <property type="component" value="Unassembled WGS sequence"/>
</dbReference>
<proteinExistence type="inferred from homology"/>
<dbReference type="FunCoup" id="A0A1Q3B9T8">
    <property type="interactions" value="2152"/>
</dbReference>
<dbReference type="STRING" id="3775.A0A1Q3B9T8"/>
<dbReference type="InterPro" id="IPR003591">
    <property type="entry name" value="Leu-rich_rpt_typical-subtyp"/>
</dbReference>
<evidence type="ECO:0000256" key="3">
    <source>
        <dbReference type="ARBA" id="ARBA00023054"/>
    </source>
</evidence>
<dbReference type="EMBL" id="BDDD01000358">
    <property type="protein sequence ID" value="GAV64614.1"/>
    <property type="molecule type" value="Genomic_DNA"/>
</dbReference>
<protein>
    <submittedName>
        <fullName evidence="7">LRR_1 domain-containing protein/LRR_4 domain-containing protein/LRR_8 domain-containing protein</fullName>
    </submittedName>
</protein>
<keyword evidence="3 5" id="KW-0175">Coiled coil</keyword>
<comment type="caution">
    <text evidence="7">The sequence shown here is derived from an EMBL/GenBank/DDBJ whole genome shotgun (WGS) entry which is preliminary data.</text>
</comment>
<reference evidence="8" key="1">
    <citation type="submission" date="2016-04" db="EMBL/GenBank/DDBJ databases">
        <title>Cephalotus genome sequencing.</title>
        <authorList>
            <person name="Fukushima K."/>
            <person name="Hasebe M."/>
            <person name="Fang X."/>
        </authorList>
    </citation>
    <scope>NUCLEOTIDE SEQUENCE [LARGE SCALE GENOMIC DNA]</scope>
    <source>
        <strain evidence="8">cv. St1</strain>
    </source>
</reference>
<dbReference type="PANTHER" id="PTHR48051">
    <property type="match status" value="1"/>
</dbReference>
<dbReference type="InterPro" id="IPR050216">
    <property type="entry name" value="LRR_domain-containing"/>
</dbReference>
<dbReference type="GO" id="GO:0005737">
    <property type="term" value="C:cytoplasm"/>
    <property type="evidence" value="ECO:0007669"/>
    <property type="project" value="TreeGrafter"/>
</dbReference>